<feature type="compositionally biased region" description="Gly residues" evidence="2">
    <location>
        <begin position="50"/>
        <end position="69"/>
    </location>
</feature>
<accession>A0ABQ5U5Q3</accession>
<name>A0ABQ5U5Q3_9PROT</name>
<evidence type="ECO:0000256" key="1">
    <source>
        <dbReference type="ARBA" id="ARBA00022729"/>
    </source>
</evidence>
<feature type="region of interest" description="Disordered" evidence="2">
    <location>
        <begin position="43"/>
        <end position="69"/>
    </location>
</feature>
<dbReference type="InterPro" id="IPR011050">
    <property type="entry name" value="Pectin_lyase_fold/virulence"/>
</dbReference>
<comment type="caution">
    <text evidence="5">The sequence shown here is derived from an EMBL/GenBank/DDBJ whole genome shotgun (WGS) entry which is preliminary data.</text>
</comment>
<evidence type="ECO:0000256" key="3">
    <source>
        <dbReference type="SAM" id="SignalP"/>
    </source>
</evidence>
<feature type="chain" id="PRO_5045317268" description="Autotransporter domain-containing protein" evidence="3">
    <location>
        <begin position="41"/>
        <end position="996"/>
    </location>
</feature>
<dbReference type="RefSeq" id="WP_169561553.1">
    <property type="nucleotide sequence ID" value="NZ_BSNF01000008.1"/>
</dbReference>
<proteinExistence type="predicted"/>
<reference evidence="5" key="2">
    <citation type="submission" date="2023-01" db="EMBL/GenBank/DDBJ databases">
        <title>Draft genome sequence of Sneathiella chinensis strain NBRC 103408.</title>
        <authorList>
            <person name="Sun Q."/>
            <person name="Mori K."/>
        </authorList>
    </citation>
    <scope>NUCLEOTIDE SEQUENCE</scope>
    <source>
        <strain evidence="5">NBRC 103408</strain>
    </source>
</reference>
<feature type="region of interest" description="Disordered" evidence="2">
    <location>
        <begin position="81"/>
        <end position="100"/>
    </location>
</feature>
<feature type="domain" description="Autotransporter" evidence="4">
    <location>
        <begin position="718"/>
        <end position="996"/>
    </location>
</feature>
<dbReference type="InterPro" id="IPR036709">
    <property type="entry name" value="Autotransporte_beta_dom_sf"/>
</dbReference>
<dbReference type="InterPro" id="IPR013425">
    <property type="entry name" value="Autotrns_rpt"/>
</dbReference>
<dbReference type="SMART" id="SM00869">
    <property type="entry name" value="Autotransporter"/>
    <property type="match status" value="1"/>
</dbReference>
<dbReference type="Pfam" id="PF03797">
    <property type="entry name" value="Autotransporter"/>
    <property type="match status" value="1"/>
</dbReference>
<evidence type="ECO:0000313" key="5">
    <source>
        <dbReference type="EMBL" id="GLQ07485.1"/>
    </source>
</evidence>
<evidence type="ECO:0000259" key="4">
    <source>
        <dbReference type="PROSITE" id="PS51208"/>
    </source>
</evidence>
<dbReference type="SUPFAM" id="SSF103515">
    <property type="entry name" value="Autotransporter"/>
    <property type="match status" value="1"/>
</dbReference>
<dbReference type="PROSITE" id="PS51208">
    <property type="entry name" value="AUTOTRANSPORTER"/>
    <property type="match status" value="1"/>
</dbReference>
<evidence type="ECO:0000256" key="2">
    <source>
        <dbReference type="SAM" id="MobiDB-lite"/>
    </source>
</evidence>
<evidence type="ECO:0000313" key="6">
    <source>
        <dbReference type="Proteomes" id="UP001161409"/>
    </source>
</evidence>
<dbReference type="EMBL" id="BSNF01000008">
    <property type="protein sequence ID" value="GLQ07485.1"/>
    <property type="molecule type" value="Genomic_DNA"/>
</dbReference>
<feature type="signal peptide" evidence="3">
    <location>
        <begin position="1"/>
        <end position="40"/>
    </location>
</feature>
<gene>
    <name evidence="5" type="ORF">GCM10007924_27060</name>
</gene>
<keyword evidence="1 3" id="KW-0732">Signal</keyword>
<sequence length="996" mass="99507">MIQHPLIAREGKSSLHACHAILLLASVSILALSLPVSAHAGDGGTQENVGGNGGAADENGGTGSGGYGGLGGSAGQVPGAYGENGYDGSSDGIEGGGGGGGGGGASGYGGGSLNNNGTLRGGNGGNGGSAHTGSVIGLSGSGGGGGDGGHGALYFGNTINSNTGSITGGDGGEGGNGNLHADGWGGSGGIGGYGVWISGSSTFNNAGTITGGKGGYPGIGGGNGPAGYGIYAEDTHLINSGTIEGGIEPVVTTHADAIVFYGGTNILELHHGSTITGKVQAFSALDTLRLGGSNNSTFNVSGIGGQYTGFGLFEKTGASNWTLTGSGAQDWTVLGGTLTGNSISLQGDITNDATVIFDQTVDGSYGGTLSGIGVAVKTGPANLTLTGLTDQNWTLMGGTLTGDSASLQGDVANNASLVFNQTFDGIYDGTIGGNGRVTKDGSGTLTLTGTHVYSGGTHIEEGTLLVNGSLAGQTIIHNDGTLGGTGSVGSVATNGGTLAPGNGIGTLTVNGNVDFSNGGTFAVDIDPAGVSDRLEVTGTATLTGGTVAVKAGAGNYAPDTTYTILSAGGELGGSQFNTITSDLAFLDPTLSYNANDVLLTLTENDRTFEDEADTPNQTGLAGILQENRDNPAFKRLVGNLLQLNSAGAKKAYKSLSGQQHSHLPGLSRPARQSFQNQISNRLGGRSSQPGTNSLAAAFDGNDSWSQSVADAVQAASSATERNSRIWVRGYGGFGDIDGDANVDGADYVYGGAAVGADTEIWQNLIAGGALSYTRTHASSNGDTDVDSYQMAAYGRFQPNAFYLDGMVGGGLHKTDASRRIVVGTLTDTAHADYNSVGLNAGFEAGYDLTPGQGVILTPYAALHYGWLKRDSFTETGAGAANLTINSDASDSLRSTLGGRVGYVFNTPEGTTIATRVEAAWLHEYKDTGSEINAAFAAAPNSGFRIEGADTDRNSARIGAGVTVGLSSDVDLDLSYQGDLSATETAHALSVTARWKF</sequence>
<dbReference type="InterPro" id="IPR006315">
    <property type="entry name" value="OM_autotransptr_brl_dom"/>
</dbReference>
<dbReference type="NCBIfam" id="TIGR02601">
    <property type="entry name" value="autotrns_rpt"/>
    <property type="match status" value="1"/>
</dbReference>
<reference evidence="5" key="1">
    <citation type="journal article" date="2014" name="Int. J. Syst. Evol. Microbiol.">
        <title>Complete genome of a new Firmicutes species belonging to the dominant human colonic microbiota ('Ruminococcus bicirculans') reveals two chromosomes and a selective capacity to utilize plant glucans.</title>
        <authorList>
            <consortium name="NISC Comparative Sequencing Program"/>
            <person name="Wegmann U."/>
            <person name="Louis P."/>
            <person name="Goesmann A."/>
            <person name="Henrissat B."/>
            <person name="Duncan S.H."/>
            <person name="Flint H.J."/>
        </authorList>
    </citation>
    <scope>NUCLEOTIDE SEQUENCE</scope>
    <source>
        <strain evidence="5">NBRC 103408</strain>
    </source>
</reference>
<dbReference type="Gene3D" id="2.40.128.130">
    <property type="entry name" value="Autotransporter beta-domain"/>
    <property type="match status" value="1"/>
</dbReference>
<keyword evidence="6" id="KW-1185">Reference proteome</keyword>
<dbReference type="NCBIfam" id="TIGR01414">
    <property type="entry name" value="autotrans_barl"/>
    <property type="match status" value="1"/>
</dbReference>
<organism evidence="5 6">
    <name type="scientific">Sneathiella chinensis</name>
    <dbReference type="NCBI Taxonomy" id="349750"/>
    <lineage>
        <taxon>Bacteria</taxon>
        <taxon>Pseudomonadati</taxon>
        <taxon>Pseudomonadota</taxon>
        <taxon>Alphaproteobacteria</taxon>
        <taxon>Sneathiellales</taxon>
        <taxon>Sneathiellaceae</taxon>
        <taxon>Sneathiella</taxon>
    </lineage>
</organism>
<dbReference type="Pfam" id="PF12951">
    <property type="entry name" value="PATR"/>
    <property type="match status" value="1"/>
</dbReference>
<protein>
    <recommendedName>
        <fullName evidence="4">Autotransporter domain-containing protein</fullName>
    </recommendedName>
</protein>
<dbReference type="Proteomes" id="UP001161409">
    <property type="component" value="Unassembled WGS sequence"/>
</dbReference>
<dbReference type="InterPro" id="IPR005546">
    <property type="entry name" value="Autotransporte_beta"/>
</dbReference>
<dbReference type="SUPFAM" id="SSF51126">
    <property type="entry name" value="Pectin lyase-like"/>
    <property type="match status" value="1"/>
</dbReference>